<evidence type="ECO:0000256" key="2">
    <source>
        <dbReference type="ARBA" id="ARBA00022475"/>
    </source>
</evidence>
<feature type="transmembrane region" description="Helical" evidence="7">
    <location>
        <begin position="174"/>
        <end position="200"/>
    </location>
</feature>
<comment type="similarity">
    <text evidence="7">Belongs to the TRAP transporter large permease family.</text>
</comment>
<feature type="transmembrane region" description="Helical" evidence="7">
    <location>
        <begin position="221"/>
        <end position="240"/>
    </location>
</feature>
<feature type="transmembrane region" description="Helical" evidence="7">
    <location>
        <begin position="58"/>
        <end position="76"/>
    </location>
</feature>
<feature type="transmembrane region" description="Helical" evidence="7">
    <location>
        <begin position="327"/>
        <end position="347"/>
    </location>
</feature>
<dbReference type="OrthoDB" id="9790209at2"/>
<dbReference type="GO" id="GO:0022857">
    <property type="term" value="F:transmembrane transporter activity"/>
    <property type="evidence" value="ECO:0007669"/>
    <property type="project" value="UniProtKB-UniRule"/>
</dbReference>
<keyword evidence="6 7" id="KW-0472">Membrane</keyword>
<feature type="transmembrane region" description="Helical" evidence="7">
    <location>
        <begin position="354"/>
        <end position="373"/>
    </location>
</feature>
<dbReference type="AlphaFoldDB" id="A0A2R8AKB4"/>
<name>A0A2R8AKB4_9RHOB</name>
<keyword evidence="5 7" id="KW-1133">Transmembrane helix</keyword>
<evidence type="ECO:0000256" key="3">
    <source>
        <dbReference type="ARBA" id="ARBA00022519"/>
    </source>
</evidence>
<dbReference type="RefSeq" id="WP_108856339.1">
    <property type="nucleotide sequence ID" value="NZ_OMOI01000001.1"/>
</dbReference>
<comment type="subunit">
    <text evidence="7">The complex comprises the extracytoplasmic solute receptor protein and the two transmembrane proteins.</text>
</comment>
<organism evidence="9 10">
    <name type="scientific">Aliiroseovarius pelagivivens</name>
    <dbReference type="NCBI Taxonomy" id="1639690"/>
    <lineage>
        <taxon>Bacteria</taxon>
        <taxon>Pseudomonadati</taxon>
        <taxon>Pseudomonadota</taxon>
        <taxon>Alphaproteobacteria</taxon>
        <taxon>Rhodobacterales</taxon>
        <taxon>Paracoccaceae</taxon>
        <taxon>Aliiroseovarius</taxon>
    </lineage>
</organism>
<dbReference type="InterPro" id="IPR004681">
    <property type="entry name" value="TRAP_DctM"/>
</dbReference>
<feature type="domain" description="TRAP C4-dicarboxylate transport system permease DctM subunit" evidence="8">
    <location>
        <begin position="11"/>
        <end position="441"/>
    </location>
</feature>
<feature type="transmembrane region" description="Helical" evidence="7">
    <location>
        <begin position="100"/>
        <end position="120"/>
    </location>
</feature>
<dbReference type="PANTHER" id="PTHR33362">
    <property type="entry name" value="SIALIC ACID TRAP TRANSPORTER PERMEASE PROTEIN SIAT-RELATED"/>
    <property type="match status" value="1"/>
</dbReference>
<evidence type="ECO:0000256" key="7">
    <source>
        <dbReference type="RuleBase" id="RU369079"/>
    </source>
</evidence>
<feature type="transmembrane region" description="Helical" evidence="7">
    <location>
        <begin position="141"/>
        <end position="168"/>
    </location>
</feature>
<keyword evidence="10" id="KW-1185">Reference proteome</keyword>
<dbReference type="EMBL" id="OMOI01000001">
    <property type="protein sequence ID" value="SPF76324.1"/>
    <property type="molecule type" value="Genomic_DNA"/>
</dbReference>
<evidence type="ECO:0000313" key="9">
    <source>
        <dbReference type="EMBL" id="SPF76324.1"/>
    </source>
</evidence>
<gene>
    <name evidence="9" type="primary">dctM_3</name>
    <name evidence="9" type="ORF">ALP8811_01327</name>
</gene>
<feature type="transmembrane region" description="Helical" evidence="7">
    <location>
        <begin position="294"/>
        <end position="315"/>
    </location>
</feature>
<dbReference type="GO" id="GO:0005886">
    <property type="term" value="C:plasma membrane"/>
    <property type="evidence" value="ECO:0007669"/>
    <property type="project" value="UniProtKB-SubCell"/>
</dbReference>
<feature type="transmembrane region" description="Helical" evidence="7">
    <location>
        <begin position="6"/>
        <end position="37"/>
    </location>
</feature>
<dbReference type="InterPro" id="IPR010656">
    <property type="entry name" value="DctM"/>
</dbReference>
<dbReference type="Pfam" id="PF06808">
    <property type="entry name" value="DctM"/>
    <property type="match status" value="1"/>
</dbReference>
<keyword evidence="2" id="KW-1003">Cell membrane</keyword>
<evidence type="ECO:0000256" key="4">
    <source>
        <dbReference type="ARBA" id="ARBA00022692"/>
    </source>
</evidence>
<accession>A0A2R8AKB4</accession>
<evidence type="ECO:0000256" key="1">
    <source>
        <dbReference type="ARBA" id="ARBA00004429"/>
    </source>
</evidence>
<reference evidence="9 10" key="1">
    <citation type="submission" date="2018-03" db="EMBL/GenBank/DDBJ databases">
        <authorList>
            <person name="Keele B.F."/>
        </authorList>
    </citation>
    <scope>NUCLEOTIDE SEQUENCE [LARGE SCALE GENOMIC DNA]</scope>
    <source>
        <strain evidence="9 10">CECT 8811</strain>
    </source>
</reference>
<evidence type="ECO:0000313" key="10">
    <source>
        <dbReference type="Proteomes" id="UP000244911"/>
    </source>
</evidence>
<feature type="transmembrane region" description="Helical" evidence="7">
    <location>
        <begin position="260"/>
        <end position="282"/>
    </location>
</feature>
<dbReference type="Proteomes" id="UP000244911">
    <property type="component" value="Unassembled WGS sequence"/>
</dbReference>
<dbReference type="PANTHER" id="PTHR33362:SF5">
    <property type="entry name" value="C4-DICARBOXYLATE TRAP TRANSPORTER LARGE PERMEASE PROTEIN DCTM"/>
    <property type="match status" value="1"/>
</dbReference>
<keyword evidence="7" id="KW-0813">Transport</keyword>
<feature type="transmembrane region" description="Helical" evidence="7">
    <location>
        <begin position="425"/>
        <end position="446"/>
    </location>
</feature>
<keyword evidence="3 7" id="KW-0997">Cell inner membrane</keyword>
<proteinExistence type="inferred from homology"/>
<sequence>MTGIELAIIAFALMLLAIFLRLPIGLAMGLTGFFGIWYMMGRPSVTLSQLKTLSYDTFSSYSLSIVPLFLLMGQFATKSGMSGALFNAASDWLGHRKGGVAMAAVGACAGFGAVCGSSLATASTMGQVALPEMRKRGYSDALSTGVLAAGGTLGILIPPSVILVIYAILTEQNIVKMFIAALVPGILAALGYMLTVAVMVRINPDSATTAERVPYIERFKTLLSIWPVVVIFGLVMGGIAGDWNWSKVGVQALFTPTEGAAVGAVATGLYGVMTGGLTWKGFLDSVLATAQSTAMIFFIVLGAQIFNSFLAFTQAPQMLAEWVTAQGYAPLLVLTLMLIAYLVFGCVMDSLSMILLTIPIFYPIIEVLDFGLTPEEAGIWFGILALIVVEVGLITPPVGMNLFIINSMARDIPMSATYRGVAPFVLSDLIRVVVLVAFPGITLWLVGVLF</sequence>
<dbReference type="NCBIfam" id="TIGR00786">
    <property type="entry name" value="dctM"/>
    <property type="match status" value="1"/>
</dbReference>
<comment type="function">
    <text evidence="7">Part of the tripartite ATP-independent periplasmic (TRAP) transport system.</text>
</comment>
<feature type="transmembrane region" description="Helical" evidence="7">
    <location>
        <begin position="379"/>
        <end position="404"/>
    </location>
</feature>
<keyword evidence="4 7" id="KW-0812">Transmembrane</keyword>
<evidence type="ECO:0000256" key="5">
    <source>
        <dbReference type="ARBA" id="ARBA00022989"/>
    </source>
</evidence>
<protein>
    <recommendedName>
        <fullName evidence="7">TRAP transporter large permease protein</fullName>
    </recommendedName>
</protein>
<dbReference type="PIRSF" id="PIRSF006066">
    <property type="entry name" value="HI0050"/>
    <property type="match status" value="1"/>
</dbReference>
<comment type="subcellular location">
    <subcellularLocation>
        <location evidence="1 7">Cell inner membrane</location>
        <topology evidence="1 7">Multi-pass membrane protein</topology>
    </subcellularLocation>
</comment>
<evidence type="ECO:0000259" key="8">
    <source>
        <dbReference type="Pfam" id="PF06808"/>
    </source>
</evidence>
<evidence type="ECO:0000256" key="6">
    <source>
        <dbReference type="ARBA" id="ARBA00023136"/>
    </source>
</evidence>